<evidence type="ECO:0000313" key="8">
    <source>
        <dbReference type="Proteomes" id="UP000054564"/>
    </source>
</evidence>
<feature type="compositionally biased region" description="Gly residues" evidence="5">
    <location>
        <begin position="396"/>
        <end position="405"/>
    </location>
</feature>
<dbReference type="OrthoDB" id="338531at2759"/>
<dbReference type="InterPro" id="IPR052406">
    <property type="entry name" value="Chromatin_Remodeling_Comp"/>
</dbReference>
<dbReference type="InterPro" id="IPR003150">
    <property type="entry name" value="DNA-bd_RFX"/>
</dbReference>
<dbReference type="GO" id="GO:0006325">
    <property type="term" value="P:chromatin organization"/>
    <property type="evidence" value="ECO:0007669"/>
    <property type="project" value="UniProtKB-KW"/>
</dbReference>
<evidence type="ECO:0000259" key="6">
    <source>
        <dbReference type="PROSITE" id="PS51526"/>
    </source>
</evidence>
<evidence type="ECO:0000256" key="5">
    <source>
        <dbReference type="SAM" id="MobiDB-lite"/>
    </source>
</evidence>
<feature type="compositionally biased region" description="Low complexity" evidence="5">
    <location>
        <begin position="14"/>
        <end position="31"/>
    </location>
</feature>
<feature type="domain" description="RFX-type winged-helix" evidence="6">
    <location>
        <begin position="441"/>
        <end position="526"/>
    </location>
</feature>
<keyword evidence="1" id="KW-0156">Chromatin regulator</keyword>
<keyword evidence="8" id="KW-1185">Reference proteome</keyword>
<dbReference type="GO" id="GO:0003677">
    <property type="term" value="F:DNA binding"/>
    <property type="evidence" value="ECO:0007669"/>
    <property type="project" value="InterPro"/>
</dbReference>
<dbReference type="Proteomes" id="UP000054564">
    <property type="component" value="Unassembled WGS sequence"/>
</dbReference>
<sequence>MSSSRTRPSRRSTRTQQQPTTTAAAAVPAAVPTHHHLSPAKLHQPAPAQTAQPVVPLTGSQRLTLLLDGKPHYLDQPGPLNRILLSIKSTLDQDTDYALEVLLAGSSFEPDLIPLSRFPGLVDGLLDLVDSYRSPAIFHDPIQKAVRRRALEATLVLRNLFCLDSNLSNISVNHPRLISLILHGFRHAQTDSDHEFLTLLLEILESLASLNLVRLDQPLRDHQNHNPASETHPNWPSELVWQLDQLTQSSDRALLLAAYRSLSAIGSLAANRIALSTELFKSNTWPTSIERGFTLLALPDVELLMVVLDYLYSLTSTKSIGLSICCLHKDILPVIKLLMVHVNHNSRMERLPIQLLPIIPDQKWYFQPAPITEPIPEEVTQSIYGNNNNSSIGTAATGGGGGGAGNSKTTPQALTMGEVHQILLPERQLKDIVNLTEPNRARQWMSRVFEAYPGGEVQQVTLWLAYKTQFESYQNLNNLTHPNVQMIAPAEAIKLTSDVFPNALPSVTEHKSGEKKFVISGMRVRPKKHAKIWKCQWKECQNNLTEEEIEEIGKGGPSRLNEHIQKQHITPRGNACHWSECTYQGNNRTELILHVRTHILYLPLPSSTTSSSSSLDKGKSNGTGKTGKSMIVEKTENVGGGVGEDGFLPFRTYVHERWETPNTGAYLPPDHHQQQQHSVSGNSIGTGGGAVGIGFVALLVLRNLLSSISDSLGELVKTFDHHHHHHQSGLSKATPMNIDSEDNMDDEQRDGLLGWRMVDISQELVPSSSSTHETTTSSGLTNPQSRLIRLARLLSGSYPPSSSSPYHTDPDITQSIEFPIGLVEKEIRNLLVDGPHFLSLATDLLHLLNSISDHLKHF</sequence>
<dbReference type="GO" id="GO:0006355">
    <property type="term" value="P:regulation of DNA-templated transcription"/>
    <property type="evidence" value="ECO:0007669"/>
    <property type="project" value="InterPro"/>
</dbReference>
<evidence type="ECO:0000256" key="1">
    <source>
        <dbReference type="ARBA" id="ARBA00022853"/>
    </source>
</evidence>
<dbReference type="PROSITE" id="PS51526">
    <property type="entry name" value="RFX_DBD"/>
    <property type="match status" value="1"/>
</dbReference>
<proteinExistence type="predicted"/>
<organism evidence="7 8">
    <name type="scientific">Puccinia striiformis f. sp. tritici PST-78</name>
    <dbReference type="NCBI Taxonomy" id="1165861"/>
    <lineage>
        <taxon>Eukaryota</taxon>
        <taxon>Fungi</taxon>
        <taxon>Dikarya</taxon>
        <taxon>Basidiomycota</taxon>
        <taxon>Pucciniomycotina</taxon>
        <taxon>Pucciniomycetes</taxon>
        <taxon>Pucciniales</taxon>
        <taxon>Pucciniaceae</taxon>
        <taxon>Puccinia</taxon>
    </lineage>
</organism>
<gene>
    <name evidence="7" type="ORF">PSTG_12621</name>
</gene>
<feature type="region of interest" description="Disordered" evidence="5">
    <location>
        <begin position="662"/>
        <end position="683"/>
    </location>
</feature>
<reference evidence="8" key="1">
    <citation type="submission" date="2014-03" db="EMBL/GenBank/DDBJ databases">
        <title>The Genome Sequence of Puccinia striiformis f. sp. tritici PST-78.</title>
        <authorList>
            <consortium name="The Broad Institute Genome Sequencing Platform"/>
            <person name="Cuomo C."/>
            <person name="Hulbert S."/>
            <person name="Chen X."/>
            <person name="Walker B."/>
            <person name="Young S.K."/>
            <person name="Zeng Q."/>
            <person name="Gargeya S."/>
            <person name="Fitzgerald M."/>
            <person name="Haas B."/>
            <person name="Abouelleil A."/>
            <person name="Alvarado L."/>
            <person name="Arachchi H.M."/>
            <person name="Berlin A.M."/>
            <person name="Chapman S.B."/>
            <person name="Goldberg J."/>
            <person name="Griggs A."/>
            <person name="Gujja S."/>
            <person name="Hansen M."/>
            <person name="Howarth C."/>
            <person name="Imamovic A."/>
            <person name="Larimer J."/>
            <person name="McCowan C."/>
            <person name="Montmayeur A."/>
            <person name="Murphy C."/>
            <person name="Neiman D."/>
            <person name="Pearson M."/>
            <person name="Priest M."/>
            <person name="Roberts A."/>
            <person name="Saif S."/>
            <person name="Shea T."/>
            <person name="Sisk P."/>
            <person name="Sykes S."/>
            <person name="Wortman J."/>
            <person name="Nusbaum C."/>
            <person name="Birren B."/>
        </authorList>
    </citation>
    <scope>NUCLEOTIDE SEQUENCE [LARGE SCALE GENOMIC DNA]</scope>
    <source>
        <strain evidence="8">race PST-78</strain>
    </source>
</reference>
<keyword evidence="4" id="KW-0539">Nucleus</keyword>
<feature type="region of interest" description="Disordered" evidence="5">
    <location>
        <begin position="607"/>
        <end position="628"/>
    </location>
</feature>
<dbReference type="PANTHER" id="PTHR22970:SF14">
    <property type="entry name" value="AT-RICH INTERACTIVE DOMAIN-CONTAINING PROTEIN 2"/>
    <property type="match status" value="1"/>
</dbReference>
<accession>A0A0L0V432</accession>
<dbReference type="AlphaFoldDB" id="A0A0L0V432"/>
<dbReference type="PANTHER" id="PTHR22970">
    <property type="entry name" value="AT-RICH INTERACTIVE DOMAIN-CONTAINING PROTEIN 2"/>
    <property type="match status" value="1"/>
</dbReference>
<evidence type="ECO:0000313" key="7">
    <source>
        <dbReference type="EMBL" id="KNE94048.1"/>
    </source>
</evidence>
<protein>
    <recommendedName>
        <fullName evidence="6">RFX-type winged-helix domain-containing protein</fullName>
    </recommendedName>
</protein>
<evidence type="ECO:0000256" key="2">
    <source>
        <dbReference type="ARBA" id="ARBA00023015"/>
    </source>
</evidence>
<keyword evidence="3" id="KW-0804">Transcription</keyword>
<dbReference type="EMBL" id="AJIL01000125">
    <property type="protein sequence ID" value="KNE94048.1"/>
    <property type="molecule type" value="Genomic_DNA"/>
</dbReference>
<comment type="caution">
    <text evidence="7">The sequence shown here is derived from an EMBL/GenBank/DDBJ whole genome shotgun (WGS) entry which is preliminary data.</text>
</comment>
<evidence type="ECO:0000256" key="3">
    <source>
        <dbReference type="ARBA" id="ARBA00023163"/>
    </source>
</evidence>
<name>A0A0L0V432_9BASI</name>
<feature type="region of interest" description="Disordered" evidence="5">
    <location>
        <begin position="390"/>
        <end position="411"/>
    </location>
</feature>
<feature type="region of interest" description="Disordered" evidence="5">
    <location>
        <begin position="724"/>
        <end position="747"/>
    </location>
</feature>
<dbReference type="GO" id="GO:0016586">
    <property type="term" value="C:RSC-type complex"/>
    <property type="evidence" value="ECO:0007669"/>
    <property type="project" value="TreeGrafter"/>
</dbReference>
<feature type="region of interest" description="Disordered" evidence="5">
    <location>
        <begin position="1"/>
        <end position="31"/>
    </location>
</feature>
<evidence type="ECO:0000256" key="4">
    <source>
        <dbReference type="ARBA" id="ARBA00023242"/>
    </source>
</evidence>
<keyword evidence="2" id="KW-0805">Transcription regulation</keyword>
<dbReference type="STRING" id="1165861.A0A0L0V432"/>